<evidence type="ECO:0000313" key="1">
    <source>
        <dbReference type="EMBL" id="KOF72594.1"/>
    </source>
</evidence>
<name>A0A0L8G6Y3_OCTBM</name>
<accession>A0A0L8G6Y3</accession>
<proteinExistence type="predicted"/>
<protein>
    <submittedName>
        <fullName evidence="1">Uncharacterized protein</fullName>
    </submittedName>
</protein>
<dbReference type="EMBL" id="KQ423591">
    <property type="protein sequence ID" value="KOF72594.1"/>
    <property type="molecule type" value="Genomic_DNA"/>
</dbReference>
<gene>
    <name evidence="1" type="ORF">OCBIM_22039240mg</name>
</gene>
<reference evidence="1" key="1">
    <citation type="submission" date="2015-07" db="EMBL/GenBank/DDBJ databases">
        <title>MeaNS - Measles Nucleotide Surveillance Program.</title>
        <authorList>
            <person name="Tran T."/>
            <person name="Druce J."/>
        </authorList>
    </citation>
    <scope>NUCLEOTIDE SEQUENCE</scope>
    <source>
        <strain evidence="1">UCB-OBI-ISO-001</strain>
        <tissue evidence="1">Gonad</tissue>
    </source>
</reference>
<sequence length="64" mass="7726">MKLDCCYDNTFFFFSILTTKECEIQNIRRRIIESYRFHSLSYNTTNHSSGRGIYKAVRYARVFI</sequence>
<organism evidence="1">
    <name type="scientific">Octopus bimaculoides</name>
    <name type="common">California two-spotted octopus</name>
    <dbReference type="NCBI Taxonomy" id="37653"/>
    <lineage>
        <taxon>Eukaryota</taxon>
        <taxon>Metazoa</taxon>
        <taxon>Spiralia</taxon>
        <taxon>Lophotrochozoa</taxon>
        <taxon>Mollusca</taxon>
        <taxon>Cephalopoda</taxon>
        <taxon>Coleoidea</taxon>
        <taxon>Octopodiformes</taxon>
        <taxon>Octopoda</taxon>
        <taxon>Incirrata</taxon>
        <taxon>Octopodidae</taxon>
        <taxon>Octopus</taxon>
    </lineage>
</organism>
<dbReference type="AlphaFoldDB" id="A0A0L8G6Y3"/>